<dbReference type="AlphaFoldDB" id="A0AAD9K687"/>
<dbReference type="GO" id="GO:0006396">
    <property type="term" value="P:RNA processing"/>
    <property type="evidence" value="ECO:0007669"/>
    <property type="project" value="TreeGrafter"/>
</dbReference>
<comment type="caution">
    <text evidence="5">The sequence shown here is derived from an EMBL/GenBank/DDBJ whole genome shotgun (WGS) entry which is preliminary data.</text>
</comment>
<feature type="region of interest" description="Disordered" evidence="3">
    <location>
        <begin position="99"/>
        <end position="131"/>
    </location>
</feature>
<gene>
    <name evidence="5" type="ORF">LSH36_59g01030</name>
</gene>
<dbReference type="PANTHER" id="PTHR21686">
    <property type="entry name" value="DEOXYNUCLEOTIDYLTRANSFERASE TERMINAL-INTERACTING PROTEIN 2"/>
    <property type="match status" value="1"/>
</dbReference>
<evidence type="ECO:0000256" key="3">
    <source>
        <dbReference type="SAM" id="MobiDB-lite"/>
    </source>
</evidence>
<proteinExistence type="predicted"/>
<protein>
    <recommendedName>
        <fullName evidence="4">Fcf2 pre-rRNA processing C-terminal domain-containing protein</fullName>
    </recommendedName>
</protein>
<dbReference type="GO" id="GO:0003723">
    <property type="term" value="F:RNA binding"/>
    <property type="evidence" value="ECO:0007669"/>
    <property type="project" value="TreeGrafter"/>
</dbReference>
<feature type="domain" description="Fcf2 pre-rRNA processing C-terminal" evidence="4">
    <location>
        <begin position="198"/>
        <end position="248"/>
    </location>
</feature>
<feature type="region of interest" description="Disordered" evidence="3">
    <location>
        <begin position="1"/>
        <end position="32"/>
    </location>
</feature>
<evidence type="ECO:0000259" key="4">
    <source>
        <dbReference type="Pfam" id="PF08698"/>
    </source>
</evidence>
<evidence type="ECO:0000313" key="5">
    <source>
        <dbReference type="EMBL" id="KAK2164745.1"/>
    </source>
</evidence>
<dbReference type="Pfam" id="PF08698">
    <property type="entry name" value="Fcf2"/>
    <property type="match status" value="1"/>
</dbReference>
<reference evidence="5" key="1">
    <citation type="journal article" date="2023" name="Mol. Biol. Evol.">
        <title>Third-Generation Sequencing Reveals the Adaptive Role of the Epigenome in Three Deep-Sea Polychaetes.</title>
        <authorList>
            <person name="Perez M."/>
            <person name="Aroh O."/>
            <person name="Sun Y."/>
            <person name="Lan Y."/>
            <person name="Juniper S.K."/>
            <person name="Young C.R."/>
            <person name="Angers B."/>
            <person name="Qian P.Y."/>
        </authorList>
    </citation>
    <scope>NUCLEOTIDE SEQUENCE</scope>
    <source>
        <strain evidence="5">P08H-3</strain>
    </source>
</reference>
<sequence length="274" mass="31317">MWTRTRSKQISSLGKSTNERSSDTESDSSDEIVEELALNAFGQMRSLILNNQNETSDDDDDEKDVCDGKIDDLFRYAIDKKGEIDNTACQLCSIDLESSGTDDSGSEELDPEPAASSQSKSQAPKERNDDLMLSSSLQPAVDLDNLYVNTDIYSGPKLMNKNITELLMNPQKTELLQKSVLTSDFEKKSQILPYTQGLHQLKKRRRTGCIIESAADFYHSRIPKKQRKETIVDEMLADVELKRYNKKKYQKIMEAKMRSNRGAFKHMRRQKKRK</sequence>
<name>A0AAD9K687_9ANNE</name>
<dbReference type="InterPro" id="IPR039883">
    <property type="entry name" value="Fcf2/DNTTIP2"/>
</dbReference>
<evidence type="ECO:0000313" key="6">
    <source>
        <dbReference type="Proteomes" id="UP001208570"/>
    </source>
</evidence>
<dbReference type="PANTHER" id="PTHR21686:SF12">
    <property type="entry name" value="DEOXYNUCLEOTIDYLTRANSFERASE TERMINAL-INTERACTING PROTEIN 2"/>
    <property type="match status" value="1"/>
</dbReference>
<dbReference type="Proteomes" id="UP001208570">
    <property type="component" value="Unassembled WGS sequence"/>
</dbReference>
<keyword evidence="6" id="KW-1185">Reference proteome</keyword>
<organism evidence="5 6">
    <name type="scientific">Paralvinella palmiformis</name>
    <dbReference type="NCBI Taxonomy" id="53620"/>
    <lineage>
        <taxon>Eukaryota</taxon>
        <taxon>Metazoa</taxon>
        <taxon>Spiralia</taxon>
        <taxon>Lophotrochozoa</taxon>
        <taxon>Annelida</taxon>
        <taxon>Polychaeta</taxon>
        <taxon>Sedentaria</taxon>
        <taxon>Canalipalpata</taxon>
        <taxon>Terebellida</taxon>
        <taxon>Terebelliformia</taxon>
        <taxon>Alvinellidae</taxon>
        <taxon>Paralvinella</taxon>
    </lineage>
</organism>
<dbReference type="EMBL" id="JAODUP010000059">
    <property type="protein sequence ID" value="KAK2164745.1"/>
    <property type="molecule type" value="Genomic_DNA"/>
</dbReference>
<evidence type="ECO:0000256" key="2">
    <source>
        <dbReference type="ARBA" id="ARBA00023242"/>
    </source>
</evidence>
<accession>A0AAD9K687</accession>
<evidence type="ECO:0000256" key="1">
    <source>
        <dbReference type="ARBA" id="ARBA00004604"/>
    </source>
</evidence>
<keyword evidence="2" id="KW-0539">Nucleus</keyword>
<dbReference type="GO" id="GO:0005730">
    <property type="term" value="C:nucleolus"/>
    <property type="evidence" value="ECO:0007669"/>
    <property type="project" value="UniProtKB-SubCell"/>
</dbReference>
<dbReference type="InterPro" id="IPR014810">
    <property type="entry name" value="Fcf2_C"/>
</dbReference>
<feature type="compositionally biased region" description="Low complexity" evidence="3">
    <location>
        <begin position="112"/>
        <end position="122"/>
    </location>
</feature>
<comment type="subcellular location">
    <subcellularLocation>
        <location evidence="1">Nucleus</location>
        <location evidence="1">Nucleolus</location>
    </subcellularLocation>
</comment>